<organism evidence="1 2">
    <name type="scientific">Medicago truncatula</name>
    <name type="common">Barrel medic</name>
    <name type="synonym">Medicago tribuloides</name>
    <dbReference type="NCBI Taxonomy" id="3880"/>
    <lineage>
        <taxon>Eukaryota</taxon>
        <taxon>Viridiplantae</taxon>
        <taxon>Streptophyta</taxon>
        <taxon>Embryophyta</taxon>
        <taxon>Tracheophyta</taxon>
        <taxon>Spermatophyta</taxon>
        <taxon>Magnoliopsida</taxon>
        <taxon>eudicotyledons</taxon>
        <taxon>Gunneridae</taxon>
        <taxon>Pentapetalae</taxon>
        <taxon>rosids</taxon>
        <taxon>fabids</taxon>
        <taxon>Fabales</taxon>
        <taxon>Fabaceae</taxon>
        <taxon>Papilionoideae</taxon>
        <taxon>50 kb inversion clade</taxon>
        <taxon>NPAAA clade</taxon>
        <taxon>Hologalegina</taxon>
        <taxon>IRL clade</taxon>
        <taxon>Trifolieae</taxon>
        <taxon>Medicago</taxon>
    </lineage>
</organism>
<proteinExistence type="predicted"/>
<dbReference type="Proteomes" id="UP000265566">
    <property type="component" value="Chromosome 3"/>
</dbReference>
<dbReference type="AlphaFoldDB" id="A0A396IVK8"/>
<dbReference type="Gramene" id="rna17049">
    <property type="protein sequence ID" value="RHN68668.1"/>
    <property type="gene ID" value="gene17049"/>
</dbReference>
<reference evidence="2" key="1">
    <citation type="journal article" date="2018" name="Nat. Plants">
        <title>Whole-genome landscape of Medicago truncatula symbiotic genes.</title>
        <authorList>
            <person name="Pecrix Y."/>
            <person name="Staton S.E."/>
            <person name="Sallet E."/>
            <person name="Lelandais-Briere C."/>
            <person name="Moreau S."/>
            <person name="Carrere S."/>
            <person name="Blein T."/>
            <person name="Jardinaud M.F."/>
            <person name="Latrasse D."/>
            <person name="Zouine M."/>
            <person name="Zahm M."/>
            <person name="Kreplak J."/>
            <person name="Mayjonade B."/>
            <person name="Satge C."/>
            <person name="Perez M."/>
            <person name="Cauet S."/>
            <person name="Marande W."/>
            <person name="Chantry-Darmon C."/>
            <person name="Lopez-Roques C."/>
            <person name="Bouchez O."/>
            <person name="Berard A."/>
            <person name="Debelle F."/>
            <person name="Munos S."/>
            <person name="Bendahmane A."/>
            <person name="Berges H."/>
            <person name="Niebel A."/>
            <person name="Buitink J."/>
            <person name="Frugier F."/>
            <person name="Benhamed M."/>
            <person name="Crespi M."/>
            <person name="Gouzy J."/>
            <person name="Gamas P."/>
        </authorList>
    </citation>
    <scope>NUCLEOTIDE SEQUENCE [LARGE SCALE GENOMIC DNA]</scope>
    <source>
        <strain evidence="2">cv. Jemalong A17</strain>
    </source>
</reference>
<sequence length="42" mass="4962">MEILLVNTSFQILCLVQFADHKQKHELAVPQWRALNFPPTFH</sequence>
<protein>
    <submittedName>
        <fullName evidence="1">Uncharacterized protein</fullName>
    </submittedName>
</protein>
<name>A0A396IVK8_MEDTR</name>
<evidence type="ECO:0000313" key="1">
    <source>
        <dbReference type="EMBL" id="RHN68668.1"/>
    </source>
</evidence>
<gene>
    <name evidence="1" type="ORF">MtrunA17_Chr3g0116391</name>
</gene>
<accession>A0A396IVK8</accession>
<comment type="caution">
    <text evidence="1">The sequence shown here is derived from an EMBL/GenBank/DDBJ whole genome shotgun (WGS) entry which is preliminary data.</text>
</comment>
<dbReference type="EMBL" id="PSQE01000003">
    <property type="protein sequence ID" value="RHN68668.1"/>
    <property type="molecule type" value="Genomic_DNA"/>
</dbReference>
<evidence type="ECO:0000313" key="2">
    <source>
        <dbReference type="Proteomes" id="UP000265566"/>
    </source>
</evidence>